<comment type="subcellular location">
    <subcellularLocation>
        <location evidence="1">Cell membrane</location>
        <topology evidence="1">Multi-pass membrane protein</topology>
    </subcellularLocation>
</comment>
<accession>A0A6P1Y483</accession>
<dbReference type="GO" id="GO:0005886">
    <property type="term" value="C:plasma membrane"/>
    <property type="evidence" value="ECO:0007669"/>
    <property type="project" value="UniProtKB-SubCell"/>
</dbReference>
<keyword evidence="3" id="KW-1003">Cell membrane</keyword>
<name>A0A6P1Y483_9SPIR</name>
<dbReference type="InterPro" id="IPR052518">
    <property type="entry name" value="CHR_Transporter"/>
</dbReference>
<feature type="transmembrane region" description="Helical" evidence="7">
    <location>
        <begin position="80"/>
        <end position="103"/>
    </location>
</feature>
<dbReference type="KEGG" id="trz:GWP43_06105"/>
<sequence length="194" mass="21073">MKDGLMRYVQLFMAFFKIGLFTFGGGMSMLPMLQRELVESKQWLTEEEILNYFAIGQCTPGIIAVNVATFCGYKRAGLSGAIVSTIGIVCPSWIVITLIAGSISRFSDIVWIQRAMKGVYVAVAALLARAVFTFGKKIITDFVTAGIAVGAFLAMSVWNISGILIVLAAGIIGFCAQIIRNGKRASGRRKEDKE</sequence>
<dbReference type="AlphaFoldDB" id="A0A6P1Y483"/>
<evidence type="ECO:0000256" key="1">
    <source>
        <dbReference type="ARBA" id="ARBA00004651"/>
    </source>
</evidence>
<reference evidence="8 9" key="1">
    <citation type="submission" date="2020-01" db="EMBL/GenBank/DDBJ databases">
        <title>Complete genome sequence of a human oral phylogroup 1 Treponema sp. strain ATCC 700766, originally isolated from periodontitis dental plaque.</title>
        <authorList>
            <person name="Chan Y."/>
            <person name="Huo Y.-B."/>
            <person name="Yu X.-L."/>
            <person name="Zeng H."/>
            <person name="Leung W.-K."/>
            <person name="Watt R.M."/>
        </authorList>
    </citation>
    <scope>NUCLEOTIDE SEQUENCE [LARGE SCALE GENOMIC DNA]</scope>
    <source>
        <strain evidence="8 9">OMZ 804</strain>
    </source>
</reference>
<dbReference type="PANTHER" id="PTHR43663">
    <property type="entry name" value="CHROMATE TRANSPORT PROTEIN-RELATED"/>
    <property type="match status" value="1"/>
</dbReference>
<evidence type="ECO:0000256" key="3">
    <source>
        <dbReference type="ARBA" id="ARBA00022475"/>
    </source>
</evidence>
<evidence type="ECO:0000313" key="9">
    <source>
        <dbReference type="Proteomes" id="UP000464374"/>
    </source>
</evidence>
<evidence type="ECO:0000256" key="6">
    <source>
        <dbReference type="ARBA" id="ARBA00023136"/>
    </source>
</evidence>
<dbReference type="GO" id="GO:0015109">
    <property type="term" value="F:chromate transmembrane transporter activity"/>
    <property type="evidence" value="ECO:0007669"/>
    <property type="project" value="InterPro"/>
</dbReference>
<organism evidence="8 9">
    <name type="scientific">Treponema vincentii</name>
    <dbReference type="NCBI Taxonomy" id="69710"/>
    <lineage>
        <taxon>Bacteria</taxon>
        <taxon>Pseudomonadati</taxon>
        <taxon>Spirochaetota</taxon>
        <taxon>Spirochaetia</taxon>
        <taxon>Spirochaetales</taxon>
        <taxon>Treponemataceae</taxon>
        <taxon>Treponema</taxon>
    </lineage>
</organism>
<dbReference type="InterPro" id="IPR003370">
    <property type="entry name" value="Chromate_transpt"/>
</dbReference>
<keyword evidence="5 7" id="KW-1133">Transmembrane helix</keyword>
<evidence type="ECO:0000256" key="5">
    <source>
        <dbReference type="ARBA" id="ARBA00022989"/>
    </source>
</evidence>
<dbReference type="Pfam" id="PF02417">
    <property type="entry name" value="Chromate_transp"/>
    <property type="match status" value="1"/>
</dbReference>
<comment type="similarity">
    <text evidence="2">Belongs to the chromate ion transporter (CHR) (TC 2.A.51) family.</text>
</comment>
<evidence type="ECO:0000256" key="2">
    <source>
        <dbReference type="ARBA" id="ARBA00005262"/>
    </source>
</evidence>
<evidence type="ECO:0000256" key="4">
    <source>
        <dbReference type="ARBA" id="ARBA00022692"/>
    </source>
</evidence>
<dbReference type="PANTHER" id="PTHR43663:SF1">
    <property type="entry name" value="CHROMATE TRANSPORTER"/>
    <property type="match status" value="1"/>
</dbReference>
<evidence type="ECO:0000313" key="8">
    <source>
        <dbReference type="EMBL" id="QHX44501.1"/>
    </source>
</evidence>
<keyword evidence="4 7" id="KW-0812">Transmembrane</keyword>
<gene>
    <name evidence="8" type="ORF">GWP43_06105</name>
</gene>
<keyword evidence="6 7" id="KW-0472">Membrane</keyword>
<dbReference type="Proteomes" id="UP000464374">
    <property type="component" value="Chromosome"/>
</dbReference>
<proteinExistence type="inferred from homology"/>
<dbReference type="EMBL" id="CP048020">
    <property type="protein sequence ID" value="QHX44501.1"/>
    <property type="molecule type" value="Genomic_DNA"/>
</dbReference>
<feature type="transmembrane region" description="Helical" evidence="7">
    <location>
        <begin position="115"/>
        <end position="132"/>
    </location>
</feature>
<feature type="transmembrane region" description="Helical" evidence="7">
    <location>
        <begin position="52"/>
        <end position="73"/>
    </location>
</feature>
<feature type="transmembrane region" description="Helical" evidence="7">
    <location>
        <begin position="163"/>
        <end position="180"/>
    </location>
</feature>
<feature type="transmembrane region" description="Helical" evidence="7">
    <location>
        <begin position="139"/>
        <end position="157"/>
    </location>
</feature>
<feature type="transmembrane region" description="Helical" evidence="7">
    <location>
        <begin position="12"/>
        <end position="32"/>
    </location>
</feature>
<evidence type="ECO:0000256" key="7">
    <source>
        <dbReference type="SAM" id="Phobius"/>
    </source>
</evidence>
<protein>
    <submittedName>
        <fullName evidence="8">Chromate transporter</fullName>
    </submittedName>
</protein>